<name>A0ABX8NPL9_9PSED</name>
<feature type="domain" description="N-acetyltransferase" evidence="1">
    <location>
        <begin position="1"/>
        <end position="130"/>
    </location>
</feature>
<dbReference type="CDD" id="cd04301">
    <property type="entry name" value="NAT_SF"/>
    <property type="match status" value="1"/>
</dbReference>
<dbReference type="Proteomes" id="UP000824010">
    <property type="component" value="Chromosome"/>
</dbReference>
<proteinExistence type="predicted"/>
<dbReference type="Pfam" id="PF13508">
    <property type="entry name" value="Acetyltransf_7"/>
    <property type="match status" value="1"/>
</dbReference>
<evidence type="ECO:0000313" key="2">
    <source>
        <dbReference type="EMBL" id="QXH57976.1"/>
    </source>
</evidence>
<gene>
    <name evidence="2" type="ORF">KSS90_07190</name>
</gene>
<dbReference type="EMBL" id="CP077077">
    <property type="protein sequence ID" value="QXH57976.1"/>
    <property type="molecule type" value="Genomic_DNA"/>
</dbReference>
<evidence type="ECO:0000259" key="1">
    <source>
        <dbReference type="PROSITE" id="PS51186"/>
    </source>
</evidence>
<protein>
    <submittedName>
        <fullName evidence="2">GNAT family N-acetyltransferase</fullName>
    </submittedName>
</protein>
<reference evidence="2 3" key="1">
    <citation type="journal article" date="2021" name="Microorganisms">
        <title>The Ever-Expanding Pseudomonas Genus: Description of 43 New Species and Partition of the Pseudomonas putida Group.</title>
        <authorList>
            <person name="Girard L."/>
            <person name="Lood C."/>
            <person name="Hofte M."/>
            <person name="Vandamme P."/>
            <person name="Rokni-Zadeh H."/>
            <person name="van Noort V."/>
            <person name="Lavigne R."/>
            <person name="De Mot R."/>
        </authorList>
    </citation>
    <scope>NUCLEOTIDE SEQUENCE [LARGE SCALE GENOMIC DNA]</scope>
    <source>
        <strain evidence="2 3">COW77</strain>
    </source>
</reference>
<sequence length="149" mass="16424">MLPLTCTRLPPSQRRLLEHFYRQHGSRMRAAGEGEQWVARAGEIVGGMNLTPIEGGHWLTGLFVAPHWRGRQIASRLVDAAVVESSAATWLFCHPDLAPFYQRLAFVPTTTLPQPLASRLARYQRSKALIAMVRSQSSATSSPGNSTSV</sequence>
<keyword evidence="3" id="KW-1185">Reference proteome</keyword>
<organism evidence="2 3">
    <name type="scientific">Pseudomonas maumuensis</name>
    <dbReference type="NCBI Taxonomy" id="2842354"/>
    <lineage>
        <taxon>Bacteria</taxon>
        <taxon>Pseudomonadati</taxon>
        <taxon>Pseudomonadota</taxon>
        <taxon>Gammaproteobacteria</taxon>
        <taxon>Pseudomonadales</taxon>
        <taxon>Pseudomonadaceae</taxon>
        <taxon>Pseudomonas</taxon>
    </lineage>
</organism>
<dbReference type="RefSeq" id="WP_217868789.1">
    <property type="nucleotide sequence ID" value="NZ_CP077077.1"/>
</dbReference>
<evidence type="ECO:0000313" key="3">
    <source>
        <dbReference type="Proteomes" id="UP000824010"/>
    </source>
</evidence>
<accession>A0ABX8NPL9</accession>
<dbReference type="InterPro" id="IPR000182">
    <property type="entry name" value="GNAT_dom"/>
</dbReference>
<dbReference type="PROSITE" id="PS51186">
    <property type="entry name" value="GNAT"/>
    <property type="match status" value="1"/>
</dbReference>